<evidence type="ECO:0000313" key="2">
    <source>
        <dbReference type="EMBL" id="SNV09840.1"/>
    </source>
</evidence>
<evidence type="ECO:0008006" key="5">
    <source>
        <dbReference type="Google" id="ProtNLM"/>
    </source>
</evidence>
<dbReference type="RefSeq" id="WP_066428070.1">
    <property type="nucleotide sequence ID" value="NZ_CP014227.1"/>
</dbReference>
<protein>
    <recommendedName>
        <fullName evidence="5">YD repeat-containing protein</fullName>
    </recommendedName>
</protein>
<sequence length="336" mass="37580">MKKIALLAGVALVFAACSKDDNGGDNPRDQKSDFKGFLTSETDSWVTENAVKVLGKSETTYTVPSGSTSSTTANLLEKEETKTYEGIALLRGDKTTVYEYNGQNLISKRTVTDNKPVVFLKDVTVGTYQYDGNGRLTYSEEKHTQTHEHFGDFNQTTTKRVDYDSEGRVSSWVVETSGNLYNQVSDKTTTKYTVTYNGSVATVEVVVSVTDKDSGKVTTNLPTYLRSTFDGEGRLTQYEVLSNGKAQVSRNTYKYDGKNNPKNVRALVALNPENTVIGVSPKNNLSNQEDYDENNKRTQQHIYDYNYNDNGYPTKFTRNDKPEGKDGTIHTIEYKY</sequence>
<proteinExistence type="predicted"/>
<dbReference type="Proteomes" id="UP000065822">
    <property type="component" value="Chromosome"/>
</dbReference>
<dbReference type="AlphaFoldDB" id="A0AAX2H055"/>
<dbReference type="PROSITE" id="PS51257">
    <property type="entry name" value="PROKAR_LIPOPROTEIN"/>
    <property type="match status" value="1"/>
</dbReference>
<dbReference type="Gene3D" id="2.180.10.10">
    <property type="entry name" value="RHS repeat-associated core"/>
    <property type="match status" value="1"/>
</dbReference>
<accession>A0AAX2H055</accession>
<evidence type="ECO:0000313" key="1">
    <source>
        <dbReference type="EMBL" id="AMD84504.1"/>
    </source>
</evidence>
<evidence type="ECO:0000313" key="4">
    <source>
        <dbReference type="Proteomes" id="UP000215539"/>
    </source>
</evidence>
<name>A0AAX2H055_9FLAO</name>
<dbReference type="EMBL" id="LT906449">
    <property type="protein sequence ID" value="SNV09840.1"/>
    <property type="molecule type" value="Genomic_DNA"/>
</dbReference>
<keyword evidence="3" id="KW-1185">Reference proteome</keyword>
<dbReference type="Proteomes" id="UP000215539">
    <property type="component" value="Chromosome 1"/>
</dbReference>
<dbReference type="EMBL" id="CP014227">
    <property type="protein sequence ID" value="AMD84504.1"/>
    <property type="molecule type" value="Genomic_DNA"/>
</dbReference>
<gene>
    <name evidence="1" type="ORF">AXF12_02545</name>
    <name evidence="2" type="ORF">SAMEA44541418_01235</name>
</gene>
<organism evidence="2 4">
    <name type="scientific">Capnocytophaga haemolytica</name>
    <dbReference type="NCBI Taxonomy" id="45243"/>
    <lineage>
        <taxon>Bacteria</taxon>
        <taxon>Pseudomonadati</taxon>
        <taxon>Bacteroidota</taxon>
        <taxon>Flavobacteriia</taxon>
        <taxon>Flavobacteriales</taxon>
        <taxon>Flavobacteriaceae</taxon>
        <taxon>Capnocytophaga</taxon>
    </lineage>
</organism>
<reference evidence="1 3" key="1">
    <citation type="submission" date="2016-02" db="EMBL/GenBank/DDBJ databases">
        <authorList>
            <person name="Holder M.E."/>
            <person name="Ajami N.J."/>
            <person name="Petrosino J.F."/>
        </authorList>
    </citation>
    <scope>NUCLEOTIDE SEQUENCE [LARGE SCALE GENOMIC DNA]</scope>
    <source>
        <strain evidence="1 3">CCUG 32990</strain>
    </source>
</reference>
<dbReference type="KEGG" id="chg:AXF12_02545"/>
<evidence type="ECO:0000313" key="3">
    <source>
        <dbReference type="Proteomes" id="UP000065822"/>
    </source>
</evidence>
<reference evidence="2 4" key="2">
    <citation type="submission" date="2017-06" db="EMBL/GenBank/DDBJ databases">
        <authorList>
            <consortium name="Pathogen Informatics"/>
        </authorList>
    </citation>
    <scope>NUCLEOTIDE SEQUENCE [LARGE SCALE GENOMIC DNA]</scope>
    <source>
        <strain evidence="2 4">NCTC12947</strain>
    </source>
</reference>